<evidence type="ECO:0000313" key="2">
    <source>
        <dbReference type="Proteomes" id="UP000310719"/>
    </source>
</evidence>
<accession>A0A4U9J0U1</accession>
<reference evidence="1 2" key="1">
    <citation type="submission" date="2019-05" db="EMBL/GenBank/DDBJ databases">
        <authorList>
            <consortium name="Pathogen Informatics"/>
        </authorList>
    </citation>
    <scope>NUCLEOTIDE SEQUENCE [LARGE SCALE GENOMIC DNA]</scope>
    <source>
        <strain evidence="1 2">NCTC13032</strain>
    </source>
</reference>
<name>A0A4U9J0U1_9ENTR</name>
<dbReference type="Proteomes" id="UP000310719">
    <property type="component" value="Chromosome"/>
</dbReference>
<sequence>MPNANALPHRNTRRPALVWAVVCLALLGMLLALLPGARLNSSVLAMLPKQSLGAIPRR</sequence>
<gene>
    <name evidence="1" type="ORF">NCTC13032_07004</name>
</gene>
<proteinExistence type="predicted"/>
<evidence type="ECO:0000313" key="1">
    <source>
        <dbReference type="EMBL" id="VTP82139.1"/>
    </source>
</evidence>
<organism evidence="1 2">
    <name type="scientific">Leclercia adecarboxylata</name>
    <dbReference type="NCBI Taxonomy" id="83655"/>
    <lineage>
        <taxon>Bacteria</taxon>
        <taxon>Pseudomonadati</taxon>
        <taxon>Pseudomonadota</taxon>
        <taxon>Gammaproteobacteria</taxon>
        <taxon>Enterobacterales</taxon>
        <taxon>Enterobacteriaceae</taxon>
        <taxon>Leclercia</taxon>
    </lineage>
</organism>
<dbReference type="EMBL" id="LR590464">
    <property type="protein sequence ID" value="VTP82139.1"/>
    <property type="molecule type" value="Genomic_DNA"/>
</dbReference>
<protein>
    <submittedName>
        <fullName evidence="1">Uncharacterized protein</fullName>
    </submittedName>
</protein>
<dbReference type="AlphaFoldDB" id="A0A4U9J0U1"/>